<organism evidence="2">
    <name type="scientific">Candidatus Nitricoxidivorans perseverans</name>
    <dbReference type="NCBI Taxonomy" id="2975601"/>
    <lineage>
        <taxon>Bacteria</taxon>
        <taxon>Pseudomonadati</taxon>
        <taxon>Pseudomonadota</taxon>
        <taxon>Betaproteobacteria</taxon>
        <taxon>Nitrosomonadales</taxon>
        <taxon>Sterolibacteriaceae</taxon>
        <taxon>Candidatus Nitricoxidivorans</taxon>
    </lineage>
</organism>
<dbReference type="Pfam" id="PF14065">
    <property type="entry name" value="Pvc16_N"/>
    <property type="match status" value="1"/>
</dbReference>
<feature type="domain" description="Pvc16 N-terminal" evidence="1">
    <location>
        <begin position="9"/>
        <end position="211"/>
    </location>
</feature>
<evidence type="ECO:0000313" key="2">
    <source>
        <dbReference type="EMBL" id="WIM04798.1"/>
    </source>
</evidence>
<protein>
    <submittedName>
        <fullName evidence="2">DUF4255 domain-containing protein</fullName>
    </submittedName>
</protein>
<dbReference type="KEGG" id="npv:OHM77_08800"/>
<dbReference type="AlphaFoldDB" id="A0AA49IX61"/>
<dbReference type="EMBL" id="CP107246">
    <property type="protein sequence ID" value="WIM04798.1"/>
    <property type="molecule type" value="Genomic_DNA"/>
</dbReference>
<sequence length="440" mass="46189">MSSPLAIAAVTAVLRDLLNNGLIDHNITGSLGSNVDVTAVPPDTIAVDAANGKTQLNLFMHQVTPNTGWRNEGLPSRDGRGARLANPPLALDLHYLLTAYGKAELHGEILLGFAMHLMHETPVLDRQAIRTALGGGTVPGAILPPAFQALSAADLADQVEQIRITPVTMGTEEMSRLWSAMQAHYRPTAAYQVSVVLIEARRATRAALPVLTRGAVDPGSGRERGVVAGASLIPPYPMLTAIEPPNQQLAALPGDTLTLRGHNLEGSGMVARFEHPRLNDPIDLNLGINANGETVSIALPNDAAAQVAWPPGTWNVTLMLQRAGETEARSTNALPLSLAPRLDIPASTAARDAGSGAVTLTLAFTPQVRPGQKVSLNAGGHEALPGGFATQTGSLAFVFPELAAGPQWLRLRVDGADSLLVNRAGTPPQFDATQRMSIPA</sequence>
<name>A0AA49IX61_9PROT</name>
<gene>
    <name evidence="2" type="ORF">OHM77_08800</name>
</gene>
<evidence type="ECO:0000259" key="1">
    <source>
        <dbReference type="Pfam" id="PF14065"/>
    </source>
</evidence>
<proteinExistence type="predicted"/>
<dbReference type="InterPro" id="IPR025351">
    <property type="entry name" value="Pvc16_N"/>
</dbReference>
<accession>A0AA49IX61</accession>
<reference evidence="2" key="1">
    <citation type="journal article" date="2023" name="Nat. Microbiol.">
        <title>Enrichment and characterization of a nitric oxide-reducing microbial community in a continuous bioreactor.</title>
        <authorList>
            <person name="Garrido-Amador P."/>
            <person name="Stortenbeker N."/>
            <person name="Wessels H.J.C.T."/>
            <person name="Speth D.R."/>
            <person name="Garcia-Heredia I."/>
            <person name="Kartal B."/>
        </authorList>
    </citation>
    <scope>NUCLEOTIDE SEQUENCE</scope>
    <source>
        <strain evidence="2">MAG1</strain>
    </source>
</reference>
<dbReference type="Proteomes" id="UP001234916">
    <property type="component" value="Chromosome"/>
</dbReference>